<evidence type="ECO:0000313" key="3">
    <source>
        <dbReference type="Proteomes" id="UP000800097"/>
    </source>
</evidence>
<organism evidence="2 3">
    <name type="scientific">Westerdykella ornata</name>
    <dbReference type="NCBI Taxonomy" id="318751"/>
    <lineage>
        <taxon>Eukaryota</taxon>
        <taxon>Fungi</taxon>
        <taxon>Dikarya</taxon>
        <taxon>Ascomycota</taxon>
        <taxon>Pezizomycotina</taxon>
        <taxon>Dothideomycetes</taxon>
        <taxon>Pleosporomycetidae</taxon>
        <taxon>Pleosporales</taxon>
        <taxon>Sporormiaceae</taxon>
        <taxon>Westerdykella</taxon>
    </lineage>
</organism>
<name>A0A6A6JD46_WESOR</name>
<dbReference type="OrthoDB" id="2865667at2759"/>
<evidence type="ECO:0000313" key="2">
    <source>
        <dbReference type="EMBL" id="KAF2273918.1"/>
    </source>
</evidence>
<dbReference type="EMBL" id="ML986506">
    <property type="protein sequence ID" value="KAF2273918.1"/>
    <property type="molecule type" value="Genomic_DNA"/>
</dbReference>
<dbReference type="InterPro" id="IPR032710">
    <property type="entry name" value="NTF2-like_dom_sf"/>
</dbReference>
<accession>A0A6A6JD46</accession>
<evidence type="ECO:0000256" key="1">
    <source>
        <dbReference type="SAM" id="MobiDB-lite"/>
    </source>
</evidence>
<dbReference type="GeneID" id="54546360"/>
<dbReference type="Proteomes" id="UP000800097">
    <property type="component" value="Unassembled WGS sequence"/>
</dbReference>
<feature type="region of interest" description="Disordered" evidence="1">
    <location>
        <begin position="116"/>
        <end position="135"/>
    </location>
</feature>
<dbReference type="AlphaFoldDB" id="A0A6A6JD46"/>
<dbReference type="RefSeq" id="XP_033651457.1">
    <property type="nucleotide sequence ID" value="XM_033793185.1"/>
</dbReference>
<keyword evidence="3" id="KW-1185">Reference proteome</keyword>
<protein>
    <submittedName>
        <fullName evidence="2">Uncharacterized protein</fullName>
    </submittedName>
</protein>
<sequence>MTAPVSHPALTTAICHLEHRCWQALCASGPSLIPLLSKNPVMIFPGDILLTANSSPTLHEMLQSPEYRPWKSYKLSHDEVIPLGRDAALIYYRVEAVRDDTVFRALCCSAWVKEGTGEGTSDEEWKMASHQQTLI</sequence>
<dbReference type="SUPFAM" id="SSF54427">
    <property type="entry name" value="NTF2-like"/>
    <property type="match status" value="1"/>
</dbReference>
<reference evidence="2" key="1">
    <citation type="journal article" date="2020" name="Stud. Mycol.">
        <title>101 Dothideomycetes genomes: a test case for predicting lifestyles and emergence of pathogens.</title>
        <authorList>
            <person name="Haridas S."/>
            <person name="Albert R."/>
            <person name="Binder M."/>
            <person name="Bloem J."/>
            <person name="Labutti K."/>
            <person name="Salamov A."/>
            <person name="Andreopoulos B."/>
            <person name="Baker S."/>
            <person name="Barry K."/>
            <person name="Bills G."/>
            <person name="Bluhm B."/>
            <person name="Cannon C."/>
            <person name="Castanera R."/>
            <person name="Culley D."/>
            <person name="Daum C."/>
            <person name="Ezra D."/>
            <person name="Gonzalez J."/>
            <person name="Henrissat B."/>
            <person name="Kuo A."/>
            <person name="Liang C."/>
            <person name="Lipzen A."/>
            <person name="Lutzoni F."/>
            <person name="Magnuson J."/>
            <person name="Mondo S."/>
            <person name="Nolan M."/>
            <person name="Ohm R."/>
            <person name="Pangilinan J."/>
            <person name="Park H.-J."/>
            <person name="Ramirez L."/>
            <person name="Alfaro M."/>
            <person name="Sun H."/>
            <person name="Tritt A."/>
            <person name="Yoshinaga Y."/>
            <person name="Zwiers L.-H."/>
            <person name="Turgeon B."/>
            <person name="Goodwin S."/>
            <person name="Spatafora J."/>
            <person name="Crous P."/>
            <person name="Grigoriev I."/>
        </authorList>
    </citation>
    <scope>NUCLEOTIDE SEQUENCE</scope>
    <source>
        <strain evidence="2">CBS 379.55</strain>
    </source>
</reference>
<gene>
    <name evidence="2" type="ORF">EI97DRAFT_138453</name>
</gene>
<proteinExistence type="predicted"/>